<protein>
    <submittedName>
        <fullName evidence="1">Sialidase family protein</fullName>
        <ecNumber evidence="1">3.2.1.-</ecNumber>
    </submittedName>
</protein>
<dbReference type="Proteomes" id="UP001439875">
    <property type="component" value="Unassembled WGS sequence"/>
</dbReference>
<comment type="caution">
    <text evidence="1">The sequence shown here is derived from an EMBL/GenBank/DDBJ whole genome shotgun (WGS) entry which is preliminary data.</text>
</comment>
<reference evidence="1" key="1">
    <citation type="submission" date="2024-03" db="EMBL/GenBank/DDBJ databases">
        <title>Human intestinal bacterial collection.</title>
        <authorList>
            <person name="Pauvert C."/>
            <person name="Hitch T.C.A."/>
            <person name="Clavel T."/>
        </authorList>
    </citation>
    <scope>NUCLEOTIDE SEQUENCE</scope>
    <source>
        <strain evidence="1">CLA-AA-H227</strain>
    </source>
</reference>
<keyword evidence="2" id="KW-1185">Reference proteome</keyword>
<name>A0ACC6SH44_9BACI</name>
<evidence type="ECO:0000313" key="1">
    <source>
        <dbReference type="EMBL" id="MEQ2529300.1"/>
    </source>
</evidence>
<evidence type="ECO:0000313" key="2">
    <source>
        <dbReference type="Proteomes" id="UP001439875"/>
    </source>
</evidence>
<sequence>MLLLKKWILSLSGGLVIGIIISTIMYENQTHVAVPQSNLPKVEQENAQQNQTNGLRPVTYEQISYSLQNEELNITYNKGEDWVRVPIEKDSLFVGEYNGSKDQLIQGSYILSDERVGFIYGTDYILFKFSRDHGVTWQEGVVSKNFPYVRYRKVDFLNDQFGYVVLTGDRTMSQEFSTVFLTHDGGINWEETTTPPSTRIIADGGFIDENTGFMSYGTINPDKPDLYVTQDGGHTWHASVIEIPEQYDLIFVQAELPVKENEHLSLLINQGSNGDYAGGKVKGKFISKDNGLTWSFAMEVQPNEAE</sequence>
<gene>
    <name evidence="1" type="ORF">WMO40_21730</name>
</gene>
<keyword evidence="1" id="KW-0326">Glycosidase</keyword>
<dbReference type="EC" id="3.2.1.-" evidence="1"/>
<organism evidence="1 2">
    <name type="scientific">Robertmurraya yapensis</name>
    <name type="common">ex Hitch et al 2024</name>
    <dbReference type="NCBI Taxonomy" id="3133160"/>
    <lineage>
        <taxon>Bacteria</taxon>
        <taxon>Bacillati</taxon>
        <taxon>Bacillota</taxon>
        <taxon>Bacilli</taxon>
        <taxon>Bacillales</taxon>
        <taxon>Bacillaceae</taxon>
        <taxon>Robertmurraya</taxon>
    </lineage>
</organism>
<dbReference type="EMBL" id="JBBMEW010000031">
    <property type="protein sequence ID" value="MEQ2529300.1"/>
    <property type="molecule type" value="Genomic_DNA"/>
</dbReference>
<keyword evidence="1" id="KW-0378">Hydrolase</keyword>
<accession>A0ACC6SH44</accession>
<proteinExistence type="predicted"/>